<dbReference type="Gene3D" id="2.30.30.100">
    <property type="match status" value="1"/>
</dbReference>
<evidence type="ECO:0000313" key="3">
    <source>
        <dbReference type="EMBL" id="QHA01571.1"/>
    </source>
</evidence>
<evidence type="ECO:0000256" key="1">
    <source>
        <dbReference type="ARBA" id="ARBA00022598"/>
    </source>
</evidence>
<gene>
    <name evidence="3" type="ORF">GQ588_13445</name>
</gene>
<reference evidence="3 4" key="1">
    <citation type="submission" date="2019-12" db="EMBL/GenBank/DDBJ databases">
        <title>Sequence classification of anaerobic respiratory reductive dehalogenases: First we see many, then we see few.</title>
        <authorList>
            <person name="Molenda O."/>
            <person name="Puentes Jacome L.A."/>
            <person name="Cao X."/>
            <person name="Nesbo C.L."/>
            <person name="Tang S."/>
            <person name="Morson N."/>
            <person name="Patron J."/>
            <person name="Lomheim L."/>
            <person name="Wishart D.S."/>
            <person name="Edwards E.A."/>
        </authorList>
    </citation>
    <scope>NUCLEOTIDE SEQUENCE [LARGE SCALE GENOMIC DNA]</scope>
    <source>
        <strain evidence="3 4">12DCA</strain>
    </source>
</reference>
<organism evidence="3 4">
    <name type="scientific">Dehalobacter restrictus</name>
    <dbReference type="NCBI Taxonomy" id="55583"/>
    <lineage>
        <taxon>Bacteria</taxon>
        <taxon>Bacillati</taxon>
        <taxon>Bacillota</taxon>
        <taxon>Clostridia</taxon>
        <taxon>Eubacteriales</taxon>
        <taxon>Desulfitobacteriaceae</taxon>
        <taxon>Dehalobacter</taxon>
    </lineage>
</organism>
<dbReference type="InterPro" id="IPR004408">
    <property type="entry name" value="Biotin_CoA_COase_ligase"/>
</dbReference>
<proteinExistence type="predicted"/>
<dbReference type="NCBIfam" id="TIGR00121">
    <property type="entry name" value="birA_ligase"/>
    <property type="match status" value="1"/>
</dbReference>
<dbReference type="GO" id="GO:0016740">
    <property type="term" value="F:transferase activity"/>
    <property type="evidence" value="ECO:0007669"/>
    <property type="project" value="UniProtKB-ARBA"/>
</dbReference>
<dbReference type="PANTHER" id="PTHR12835">
    <property type="entry name" value="BIOTIN PROTEIN LIGASE"/>
    <property type="match status" value="1"/>
</dbReference>
<keyword evidence="1 3" id="KW-0436">Ligase</keyword>
<dbReference type="RefSeq" id="WP_158208574.1">
    <property type="nucleotide sequence ID" value="NZ_CP046996.1"/>
</dbReference>
<dbReference type="SUPFAM" id="SSF55681">
    <property type="entry name" value="Class II aaRS and biotin synthetases"/>
    <property type="match status" value="1"/>
</dbReference>
<dbReference type="Gene3D" id="3.30.930.10">
    <property type="entry name" value="Bira Bifunctional Protein, Domain 2"/>
    <property type="match status" value="1"/>
</dbReference>
<sequence length="272" mass="29486">MNESLSPEKITQYLRTTFLGRKILCFDVLDSTNCEAARRALAEEEGTVIISEQQTTGRGRLGRKWQSPGGKGIWMSIILKPQLPPDVIPQLTLAGAAAVCLAVDEAAISFPGRGITIKWPNDLFLNGKKAGGILTEMSVSSRRTPVVVIGIGLNVNLAETDFPDELKSTATSLRLETGGEHDRTRLTAGILNGFEPLYLEYLSTVDLGRILTICRERSEVIGRKVVLENREGPVQTAEVIDLGPKGELVVRLAQTGEIKAIISGEISVALHD</sequence>
<dbReference type="EC" id="6.3.4.15" evidence="3"/>
<dbReference type="Proteomes" id="UP000430508">
    <property type="component" value="Chromosome"/>
</dbReference>
<dbReference type="PANTHER" id="PTHR12835:SF5">
    <property type="entry name" value="BIOTIN--PROTEIN LIGASE"/>
    <property type="match status" value="1"/>
</dbReference>
<dbReference type="InterPro" id="IPR045864">
    <property type="entry name" value="aa-tRNA-synth_II/BPL/LPL"/>
</dbReference>
<dbReference type="CDD" id="cd16442">
    <property type="entry name" value="BPL"/>
    <property type="match status" value="1"/>
</dbReference>
<accession>A0A857DLF9</accession>
<dbReference type="EMBL" id="CP046996">
    <property type="protein sequence ID" value="QHA01571.1"/>
    <property type="molecule type" value="Genomic_DNA"/>
</dbReference>
<name>A0A857DLF9_9FIRM</name>
<feature type="domain" description="BPL/LPL catalytic" evidence="2">
    <location>
        <begin position="8"/>
        <end position="202"/>
    </location>
</feature>
<dbReference type="GO" id="GO:0009249">
    <property type="term" value="P:protein lipoylation"/>
    <property type="evidence" value="ECO:0007669"/>
    <property type="project" value="UniProtKB-ARBA"/>
</dbReference>
<evidence type="ECO:0000313" key="4">
    <source>
        <dbReference type="Proteomes" id="UP000430508"/>
    </source>
</evidence>
<evidence type="ECO:0000259" key="2">
    <source>
        <dbReference type="PROSITE" id="PS51733"/>
    </source>
</evidence>
<dbReference type="GO" id="GO:0004077">
    <property type="term" value="F:biotin--[biotin carboxyl-carrier protein] ligase activity"/>
    <property type="evidence" value="ECO:0007669"/>
    <property type="project" value="UniProtKB-EC"/>
</dbReference>
<dbReference type="AlphaFoldDB" id="A0A857DLF9"/>
<dbReference type="GO" id="GO:0005737">
    <property type="term" value="C:cytoplasm"/>
    <property type="evidence" value="ECO:0007669"/>
    <property type="project" value="TreeGrafter"/>
</dbReference>
<protein>
    <submittedName>
        <fullName evidence="3">Biotin--[acetyl-CoA-carboxylase] ligase</fullName>
        <ecNumber evidence="3">6.3.4.15</ecNumber>
    </submittedName>
</protein>
<dbReference type="Pfam" id="PF03099">
    <property type="entry name" value="BPL_LplA_LipB"/>
    <property type="match status" value="1"/>
</dbReference>
<dbReference type="InterPro" id="IPR004143">
    <property type="entry name" value="BPL_LPL_catalytic"/>
</dbReference>
<dbReference type="PROSITE" id="PS51733">
    <property type="entry name" value="BPL_LPL_CATALYTIC"/>
    <property type="match status" value="1"/>
</dbReference>